<feature type="region of interest" description="Disordered" evidence="1">
    <location>
        <begin position="205"/>
        <end position="231"/>
    </location>
</feature>
<evidence type="ECO:0000256" key="1">
    <source>
        <dbReference type="SAM" id="MobiDB-lite"/>
    </source>
</evidence>
<feature type="domain" description="Thioesterase" evidence="2">
    <location>
        <begin position="23"/>
        <end position="125"/>
    </location>
</feature>
<evidence type="ECO:0000313" key="3">
    <source>
        <dbReference type="EMBL" id="KAF2155479.1"/>
    </source>
</evidence>
<keyword evidence="4" id="KW-1185">Reference proteome</keyword>
<protein>
    <recommendedName>
        <fullName evidence="2">Thioesterase domain-containing protein</fullName>
    </recommendedName>
</protein>
<evidence type="ECO:0000259" key="2">
    <source>
        <dbReference type="Pfam" id="PF00975"/>
    </source>
</evidence>
<dbReference type="SUPFAM" id="SSF53474">
    <property type="entry name" value="alpha/beta-Hydrolases"/>
    <property type="match status" value="1"/>
</dbReference>
<feature type="compositionally biased region" description="Basic and acidic residues" evidence="1">
    <location>
        <begin position="222"/>
        <end position="231"/>
    </location>
</feature>
<accession>A0A9P4JAV6</accession>
<proteinExistence type="predicted"/>
<dbReference type="InterPro" id="IPR029058">
    <property type="entry name" value="AB_hydrolase_fold"/>
</dbReference>
<reference evidence="3" key="1">
    <citation type="journal article" date="2020" name="Stud. Mycol.">
        <title>101 Dothideomycetes genomes: a test case for predicting lifestyles and emergence of pathogens.</title>
        <authorList>
            <person name="Haridas S."/>
            <person name="Albert R."/>
            <person name="Binder M."/>
            <person name="Bloem J."/>
            <person name="Labutti K."/>
            <person name="Salamov A."/>
            <person name="Andreopoulos B."/>
            <person name="Baker S."/>
            <person name="Barry K."/>
            <person name="Bills G."/>
            <person name="Bluhm B."/>
            <person name="Cannon C."/>
            <person name="Castanera R."/>
            <person name="Culley D."/>
            <person name="Daum C."/>
            <person name="Ezra D."/>
            <person name="Gonzalez J."/>
            <person name="Henrissat B."/>
            <person name="Kuo A."/>
            <person name="Liang C."/>
            <person name="Lipzen A."/>
            <person name="Lutzoni F."/>
            <person name="Magnuson J."/>
            <person name="Mondo S."/>
            <person name="Nolan M."/>
            <person name="Ohm R."/>
            <person name="Pangilinan J."/>
            <person name="Park H.-J."/>
            <person name="Ramirez L."/>
            <person name="Alfaro M."/>
            <person name="Sun H."/>
            <person name="Tritt A."/>
            <person name="Yoshinaga Y."/>
            <person name="Zwiers L.-H."/>
            <person name="Turgeon B."/>
            <person name="Goodwin S."/>
            <person name="Spatafora J."/>
            <person name="Crous P."/>
            <person name="Grigoriev I."/>
        </authorList>
    </citation>
    <scope>NUCLEOTIDE SEQUENCE</scope>
    <source>
        <strain evidence="3">CBS 260.36</strain>
    </source>
</reference>
<dbReference type="InterPro" id="IPR001031">
    <property type="entry name" value="Thioesterase"/>
</dbReference>
<dbReference type="Pfam" id="PF00975">
    <property type="entry name" value="Thioesterase"/>
    <property type="match status" value="1"/>
</dbReference>
<gene>
    <name evidence="3" type="ORF">K461DRAFT_266748</name>
</gene>
<dbReference type="Gene3D" id="3.40.50.1820">
    <property type="entry name" value="alpha/beta hydrolase"/>
    <property type="match status" value="1"/>
</dbReference>
<evidence type="ECO:0000313" key="4">
    <source>
        <dbReference type="Proteomes" id="UP000799439"/>
    </source>
</evidence>
<dbReference type="OrthoDB" id="10253869at2759"/>
<name>A0A9P4JAV6_9PEZI</name>
<sequence>MLLENVKVEMEEVQKKTLCFKVPLVLIHDAGGTTFPYFLLHELDRDVYAIADPLFDTTDSWTGGVRQMAECYTSAILGKLSSGPIIIGGWSLGGIISMEVARVMRTTSGAQVQGLILIDTPYPGEWKSLRHMLSNVLPALPHRLSPTIRGKLMRRFKESDTLVDSWQPEPGYRRWGRYSRYTSDSVDSGKTSHTGCRRLYLSRRRYSSESKASGMGGPSKPMDTRGYRYRR</sequence>
<dbReference type="AlphaFoldDB" id="A0A9P4JAV6"/>
<dbReference type="Proteomes" id="UP000799439">
    <property type="component" value="Unassembled WGS sequence"/>
</dbReference>
<dbReference type="EMBL" id="ML996083">
    <property type="protein sequence ID" value="KAF2155479.1"/>
    <property type="molecule type" value="Genomic_DNA"/>
</dbReference>
<organism evidence="3 4">
    <name type="scientific">Myriangium duriaei CBS 260.36</name>
    <dbReference type="NCBI Taxonomy" id="1168546"/>
    <lineage>
        <taxon>Eukaryota</taxon>
        <taxon>Fungi</taxon>
        <taxon>Dikarya</taxon>
        <taxon>Ascomycota</taxon>
        <taxon>Pezizomycotina</taxon>
        <taxon>Dothideomycetes</taxon>
        <taxon>Dothideomycetidae</taxon>
        <taxon>Myriangiales</taxon>
        <taxon>Myriangiaceae</taxon>
        <taxon>Myriangium</taxon>
    </lineage>
</organism>
<comment type="caution">
    <text evidence="3">The sequence shown here is derived from an EMBL/GenBank/DDBJ whole genome shotgun (WGS) entry which is preliminary data.</text>
</comment>